<keyword evidence="10" id="KW-1185">Reference proteome</keyword>
<dbReference type="InParanoid" id="H3ACY1"/>
<keyword evidence="3 6" id="KW-0378">Hydrolase</keyword>
<dbReference type="EMBL" id="AFYH01143274">
    <property type="status" value="NOT_ANNOTATED_CDS"/>
    <property type="molecule type" value="Genomic_DNA"/>
</dbReference>
<dbReference type="EMBL" id="AFYH01143271">
    <property type="status" value="NOT_ANNOTATED_CDS"/>
    <property type="molecule type" value="Genomic_DNA"/>
</dbReference>
<feature type="active site" evidence="5 6">
    <location>
        <position position="35"/>
    </location>
</feature>
<reference evidence="9" key="3">
    <citation type="submission" date="2025-09" db="UniProtKB">
        <authorList>
            <consortium name="Ensembl"/>
        </authorList>
    </citation>
    <scope>IDENTIFICATION</scope>
</reference>
<dbReference type="InterPro" id="IPR033883">
    <property type="entry name" value="C2_III"/>
</dbReference>
<dbReference type="Gene3D" id="2.60.40.150">
    <property type="entry name" value="C2 domain"/>
    <property type="match status" value="1"/>
</dbReference>
<dbReference type="SMART" id="SM00720">
    <property type="entry name" value="calpain_III"/>
    <property type="match status" value="1"/>
</dbReference>
<dbReference type="SUPFAM" id="SSF49562">
    <property type="entry name" value="C2 domain (Calcium/lipid-binding domain, CaLB)"/>
    <property type="match status" value="1"/>
</dbReference>
<dbReference type="eggNOG" id="KOG0045">
    <property type="taxonomic scope" value="Eukaryota"/>
</dbReference>
<organism evidence="9 10">
    <name type="scientific">Latimeria chalumnae</name>
    <name type="common">Coelacanth</name>
    <dbReference type="NCBI Taxonomy" id="7897"/>
    <lineage>
        <taxon>Eukaryota</taxon>
        <taxon>Metazoa</taxon>
        <taxon>Chordata</taxon>
        <taxon>Craniata</taxon>
        <taxon>Vertebrata</taxon>
        <taxon>Euteleostomi</taxon>
        <taxon>Coelacanthiformes</taxon>
        <taxon>Coelacanthidae</taxon>
        <taxon>Latimeria</taxon>
    </lineage>
</organism>
<dbReference type="PROSITE" id="PS50203">
    <property type="entry name" value="CALPAIN_CAT"/>
    <property type="match status" value="1"/>
</dbReference>
<reference evidence="10" key="1">
    <citation type="submission" date="2011-08" db="EMBL/GenBank/DDBJ databases">
        <title>The draft genome of Latimeria chalumnae.</title>
        <authorList>
            <person name="Di Palma F."/>
            <person name="Alfoldi J."/>
            <person name="Johnson J."/>
            <person name="Berlin A."/>
            <person name="Gnerre S."/>
            <person name="Jaffe D."/>
            <person name="MacCallum I."/>
            <person name="Young S."/>
            <person name="Walker B.J."/>
            <person name="Lander E."/>
            <person name="Lindblad-Toh K."/>
        </authorList>
    </citation>
    <scope>NUCLEOTIDE SEQUENCE [LARGE SCALE GENOMIC DNA]</scope>
    <source>
        <strain evidence="10">Wild caught</strain>
    </source>
</reference>
<dbReference type="PROSITE" id="PS50004">
    <property type="entry name" value="C2"/>
    <property type="match status" value="1"/>
</dbReference>
<dbReference type="InterPro" id="IPR000008">
    <property type="entry name" value="C2_dom"/>
</dbReference>
<dbReference type="Gene3D" id="3.90.70.10">
    <property type="entry name" value="Cysteine proteinases"/>
    <property type="match status" value="1"/>
</dbReference>
<dbReference type="GO" id="GO:0005737">
    <property type="term" value="C:cytoplasm"/>
    <property type="evidence" value="ECO:0007669"/>
    <property type="project" value="TreeGrafter"/>
</dbReference>
<dbReference type="HOGENOM" id="CLU_010982_3_2_1"/>
<dbReference type="PRINTS" id="PR00704">
    <property type="entry name" value="CALPAIN"/>
</dbReference>
<dbReference type="FunFam" id="2.60.120.380:FF:000003">
    <property type="entry name" value="Calpain 5"/>
    <property type="match status" value="1"/>
</dbReference>
<dbReference type="InterPro" id="IPR001300">
    <property type="entry name" value="Peptidase_C2_calpain_cat"/>
</dbReference>
<dbReference type="SMART" id="SM00230">
    <property type="entry name" value="CysPc"/>
    <property type="match status" value="1"/>
</dbReference>
<dbReference type="InterPro" id="IPR038765">
    <property type="entry name" value="Papain-like_cys_pep_sf"/>
</dbReference>
<dbReference type="InterPro" id="IPR033884">
    <property type="entry name" value="C2_Calpain"/>
</dbReference>
<dbReference type="InterPro" id="IPR000169">
    <property type="entry name" value="Pept_cys_AS"/>
</dbReference>
<evidence type="ECO:0000259" key="7">
    <source>
        <dbReference type="PROSITE" id="PS50004"/>
    </source>
</evidence>
<sequence>GGCIWKNMEELCEDPRLFVEGISSHDLHQGKLGNCWFVAACSCLALRETHWQKVIPSWKEQEWDPNKPETYAGIFHFQFWRFGEWVDVVIDDRLPTIDGKLIYCHSKSANEFWSALLEKAYAKLAGCYEALDGGSAADALVDFTGGLAESVRLDEKHKENMADQLKMFEELLKIYDRGGLISCSISVSSPREIESLTPMGLVRGHAYSVTAVQKVRLGESFLSFFKTEKLFMLRMRNPWGKREWKGAWGDTRQKIAGPVKTKWSMRLAGQLTFISLMSNTEMSFLKMTFEDWCKNFTDVDICRIINTSYLTLHKTWEEGLLRGSWAKHDDPLMNRSGGCFNNSDTFLQNPQYVFDVTKAEDEVLVCLQQQDRRVHKKEGKRQNLIVGFEIFKVEVNRVYRIHLVQVQQKVATSVYINSRSVFLRKTLKEGRYVIIPTTFDPGVYGEFLLRIFTDVSSGFRELTLDKPEVTCWSSFCGYPQRVTEVYVHSAEGLQSQDSFGGADPYLIIKCEREMVCTPVQKDTLSPVFDAQAVFYRRIPRRPVIIQVWNSNFASDQFLGQVVLAASLSDPKEQQTLQLRDRDGQGGREMPGRITVKIVSSDILTDL</sequence>
<dbReference type="Pfam" id="PF00168">
    <property type="entry name" value="C2"/>
    <property type="match status" value="1"/>
</dbReference>
<dbReference type="InterPro" id="IPR022684">
    <property type="entry name" value="Calpain_cysteine_protease"/>
</dbReference>
<dbReference type="EMBL" id="AFYH01143273">
    <property type="status" value="NOT_ANNOTATED_CDS"/>
    <property type="molecule type" value="Genomic_DNA"/>
</dbReference>
<dbReference type="AlphaFoldDB" id="H3ACY1"/>
<feature type="domain" description="C2" evidence="7">
    <location>
        <begin position="463"/>
        <end position="580"/>
    </location>
</feature>
<dbReference type="GO" id="GO:0006508">
    <property type="term" value="P:proteolysis"/>
    <property type="evidence" value="ECO:0007669"/>
    <property type="project" value="UniProtKB-KW"/>
</dbReference>
<dbReference type="Gene3D" id="2.60.120.380">
    <property type="match status" value="1"/>
</dbReference>
<evidence type="ECO:0000256" key="6">
    <source>
        <dbReference type="PROSITE-ProRule" id="PRU00239"/>
    </source>
</evidence>
<accession>H3ACY1</accession>
<dbReference type="InterPro" id="IPR022683">
    <property type="entry name" value="Calpain_III"/>
</dbReference>
<dbReference type="SUPFAM" id="SSF54001">
    <property type="entry name" value="Cysteine proteinases"/>
    <property type="match status" value="1"/>
</dbReference>
<dbReference type="Pfam" id="PF00648">
    <property type="entry name" value="Peptidase_C2"/>
    <property type="match status" value="1"/>
</dbReference>
<dbReference type="GeneTree" id="ENSGT00940000156128"/>
<comment type="similarity">
    <text evidence="1">Belongs to the peptidase C2 family.</text>
</comment>
<dbReference type="CDD" id="cd00214">
    <property type="entry name" value="Calpain_III"/>
    <property type="match status" value="1"/>
</dbReference>
<evidence type="ECO:0000313" key="10">
    <source>
        <dbReference type="Proteomes" id="UP000008672"/>
    </source>
</evidence>
<dbReference type="GO" id="GO:0004198">
    <property type="term" value="F:calcium-dependent cysteine-type endopeptidase activity"/>
    <property type="evidence" value="ECO:0007669"/>
    <property type="project" value="InterPro"/>
</dbReference>
<feature type="active site" evidence="5 6">
    <location>
        <position position="237"/>
    </location>
</feature>
<evidence type="ECO:0000256" key="5">
    <source>
        <dbReference type="PIRSR" id="PIRSR622684-1"/>
    </source>
</evidence>
<proteinExistence type="inferred from homology"/>
<evidence type="ECO:0000256" key="3">
    <source>
        <dbReference type="ARBA" id="ARBA00022801"/>
    </source>
</evidence>
<dbReference type="Pfam" id="PF01067">
    <property type="entry name" value="Calpain_III"/>
    <property type="match status" value="1"/>
</dbReference>
<gene>
    <name evidence="9" type="primary">CAPN6</name>
</gene>
<keyword evidence="2 6" id="KW-0645">Protease</keyword>
<dbReference type="OMA" id="RMHVAQQ"/>
<dbReference type="CDD" id="cd00044">
    <property type="entry name" value="CysPc"/>
    <property type="match status" value="1"/>
</dbReference>
<evidence type="ECO:0000256" key="2">
    <source>
        <dbReference type="ARBA" id="ARBA00022670"/>
    </source>
</evidence>
<evidence type="ECO:0000256" key="4">
    <source>
        <dbReference type="ARBA" id="ARBA00022807"/>
    </source>
</evidence>
<dbReference type="FunFam" id="2.60.40.150:FF:000173">
    <property type="entry name" value="Calpain 5b"/>
    <property type="match status" value="1"/>
</dbReference>
<name>H3ACY1_LATCH</name>
<dbReference type="InterPro" id="IPR022682">
    <property type="entry name" value="Calpain_domain_III"/>
</dbReference>
<dbReference type="PANTHER" id="PTHR10183:SF381">
    <property type="entry name" value="CALPAIN-6"/>
    <property type="match status" value="1"/>
</dbReference>
<dbReference type="PANTHER" id="PTHR10183">
    <property type="entry name" value="CALPAIN"/>
    <property type="match status" value="1"/>
</dbReference>
<evidence type="ECO:0000256" key="1">
    <source>
        <dbReference type="ARBA" id="ARBA00007623"/>
    </source>
</evidence>
<evidence type="ECO:0000313" key="9">
    <source>
        <dbReference type="Ensembl" id="ENSLACP00000007502.1"/>
    </source>
</evidence>
<dbReference type="Ensembl" id="ENSLACT00000007565.1">
    <property type="protein sequence ID" value="ENSLACP00000007502.1"/>
    <property type="gene ID" value="ENSLACG00000006651.1"/>
</dbReference>
<feature type="active site" evidence="5 6">
    <location>
        <position position="205"/>
    </location>
</feature>
<reference evidence="9" key="2">
    <citation type="submission" date="2025-08" db="UniProtKB">
        <authorList>
            <consortium name="Ensembl"/>
        </authorList>
    </citation>
    <scope>IDENTIFICATION</scope>
</reference>
<dbReference type="Proteomes" id="UP000008672">
    <property type="component" value="Unassembled WGS sequence"/>
</dbReference>
<dbReference type="InterPro" id="IPR036213">
    <property type="entry name" value="Calpain_III_sf"/>
</dbReference>
<dbReference type="EMBL" id="AFYH01143275">
    <property type="status" value="NOT_ANNOTATED_CDS"/>
    <property type="molecule type" value="Genomic_DNA"/>
</dbReference>
<protein>
    <submittedName>
        <fullName evidence="9">Calpain 6</fullName>
    </submittedName>
</protein>
<dbReference type="EMBL" id="AFYH01143270">
    <property type="status" value="NOT_ANNOTATED_CDS"/>
    <property type="molecule type" value="Genomic_DNA"/>
</dbReference>
<dbReference type="InterPro" id="IPR035892">
    <property type="entry name" value="C2_domain_sf"/>
</dbReference>
<dbReference type="CDD" id="cd04046">
    <property type="entry name" value="C2_Calpain"/>
    <property type="match status" value="1"/>
</dbReference>
<dbReference type="PROSITE" id="PS00139">
    <property type="entry name" value="THIOL_PROTEASE_CYS"/>
    <property type="match status" value="1"/>
</dbReference>
<dbReference type="STRING" id="7897.ENSLACP00000007502"/>
<feature type="domain" description="Calpain catalytic" evidence="8">
    <location>
        <begin position="5"/>
        <end position="305"/>
    </location>
</feature>
<dbReference type="EMBL" id="AFYH01143272">
    <property type="status" value="NOT_ANNOTATED_CDS"/>
    <property type="molecule type" value="Genomic_DNA"/>
</dbReference>
<dbReference type="SUPFAM" id="SSF49758">
    <property type="entry name" value="Calpain large subunit, middle domain (domain III)"/>
    <property type="match status" value="1"/>
</dbReference>
<evidence type="ECO:0000259" key="8">
    <source>
        <dbReference type="PROSITE" id="PS50203"/>
    </source>
</evidence>
<keyword evidence="4 6" id="KW-0788">Thiol protease</keyword>
<dbReference type="SMART" id="SM00239">
    <property type="entry name" value="C2"/>
    <property type="match status" value="1"/>
</dbReference>